<keyword evidence="2" id="KW-1185">Reference proteome</keyword>
<name>A0A848L254_9ACTN</name>
<dbReference type="AlphaFoldDB" id="A0A848L254"/>
<reference evidence="1 2" key="1">
    <citation type="submission" date="2020-04" db="EMBL/GenBank/DDBJ databases">
        <title>Gordonia sp. nov. TBRC 11910.</title>
        <authorList>
            <person name="Suriyachadkun C."/>
        </authorList>
    </citation>
    <scope>NUCLEOTIDE SEQUENCE [LARGE SCALE GENOMIC DNA]</scope>
    <source>
        <strain evidence="1 2">TBRC 11910</strain>
    </source>
</reference>
<proteinExistence type="predicted"/>
<sequence>MLQLSSKTGEVITESFDYDGGRCVSVYVPRRAVEAIVFAGDGQLIASWGAEVERAGAPATMVVGVHRPADETERLREYSLGFDPERFTAHERFFTDQVPIWIAAAFGVSMPVKRTAVMGVSASGELAVALGLRHPELYGAILCASPGAGYRPPAELSPPIPHAYFVAGDQEPFFRDNAARWVHALRAAGTEVVATERRGTHGGPFWREEFPLMAKWAFGT</sequence>
<dbReference type="InterPro" id="IPR050583">
    <property type="entry name" value="Mycobacterial_A85_antigen"/>
</dbReference>
<dbReference type="SUPFAM" id="SSF53474">
    <property type="entry name" value="alpha/beta-Hydrolases"/>
    <property type="match status" value="1"/>
</dbReference>
<dbReference type="InterPro" id="IPR029058">
    <property type="entry name" value="AB_hydrolase_fold"/>
</dbReference>
<organism evidence="1 2">
    <name type="scientific">Gordonia asplenii</name>
    <dbReference type="NCBI Taxonomy" id="2725283"/>
    <lineage>
        <taxon>Bacteria</taxon>
        <taxon>Bacillati</taxon>
        <taxon>Actinomycetota</taxon>
        <taxon>Actinomycetes</taxon>
        <taxon>Mycobacteriales</taxon>
        <taxon>Gordoniaceae</taxon>
        <taxon>Gordonia</taxon>
    </lineage>
</organism>
<dbReference type="EMBL" id="JABBNB010000015">
    <property type="protein sequence ID" value="NMO02601.1"/>
    <property type="molecule type" value="Genomic_DNA"/>
</dbReference>
<protein>
    <submittedName>
        <fullName evidence="1">Esterase family protein</fullName>
    </submittedName>
</protein>
<dbReference type="Gene3D" id="3.40.50.1820">
    <property type="entry name" value="alpha/beta hydrolase"/>
    <property type="match status" value="1"/>
</dbReference>
<accession>A0A848L254</accession>
<dbReference type="PANTHER" id="PTHR48098">
    <property type="entry name" value="ENTEROCHELIN ESTERASE-RELATED"/>
    <property type="match status" value="1"/>
</dbReference>
<comment type="caution">
    <text evidence="1">The sequence shown here is derived from an EMBL/GenBank/DDBJ whole genome shotgun (WGS) entry which is preliminary data.</text>
</comment>
<evidence type="ECO:0000313" key="2">
    <source>
        <dbReference type="Proteomes" id="UP000550729"/>
    </source>
</evidence>
<gene>
    <name evidence="1" type="ORF">HH308_15415</name>
</gene>
<dbReference type="InterPro" id="IPR000801">
    <property type="entry name" value="Esterase-like"/>
</dbReference>
<dbReference type="PANTHER" id="PTHR48098:SF6">
    <property type="entry name" value="FERRI-BACILLIBACTIN ESTERASE BESA"/>
    <property type="match status" value="1"/>
</dbReference>
<evidence type="ECO:0000313" key="1">
    <source>
        <dbReference type="EMBL" id="NMO02601.1"/>
    </source>
</evidence>
<dbReference type="Proteomes" id="UP000550729">
    <property type="component" value="Unassembled WGS sequence"/>
</dbReference>
<dbReference type="Pfam" id="PF00756">
    <property type="entry name" value="Esterase"/>
    <property type="match status" value="1"/>
</dbReference>